<name>A0A8J3GAJ2_9BACT</name>
<dbReference type="RefSeq" id="WP_189565463.1">
    <property type="nucleotide sequence ID" value="NZ_BMXF01000003.1"/>
</dbReference>
<reference evidence="2 3" key="1">
    <citation type="journal article" date="2014" name="Int. J. Syst. Evol. Microbiol.">
        <title>Complete genome sequence of Corynebacterium casei LMG S-19264T (=DSM 44701T), isolated from a smear-ripened cheese.</title>
        <authorList>
            <consortium name="US DOE Joint Genome Institute (JGI-PGF)"/>
            <person name="Walter F."/>
            <person name="Albersmeier A."/>
            <person name="Kalinowski J."/>
            <person name="Ruckert C."/>
        </authorList>
    </citation>
    <scope>NUCLEOTIDE SEQUENCE [LARGE SCALE GENOMIC DNA]</scope>
    <source>
        <strain evidence="2 3">KCTC 12866</strain>
    </source>
</reference>
<sequence>MDEFFENDRPQETQWVNTVTLDQGLVSAYHSLMYREGYRGFPQMLDFASSGVSQLLPETSTGAPWNEMYNRQFDQNFNLSNNLWKTSYAAITMANTAIQLDTENDGNPFNLRVADSDYKDNYVRQIGEYHFLRAYAYYHLVRNFAPPYNHNGPNTGQFIPFKTKVPMSKGEIFEESLGTTEEIYQQIVADLEIAKQKLPGNFNSATMLPNYVAGRATKYTAAGYLAKVLFVMGKYDQALKETNFIIDAAENQKRFSLEAPIDAFNKNVVSDVAKEAIFEFNTGDPTVSGTSEYVYWAWVFSFQDRNADDFGRGKGMAKSATNQFTLSYWALDKAGWMTDPAKGDYTPTEAAKKDLRYQQLYFYQLPYKAGGDPLIYETVSTHTKVDKPQIYIDKYYRGGPGDGRYTKFPLLRLADIYLVQSWMRWKTGDATGAAADLNKVWNRANPTNPNRYTAANVNHEAILAEYIREMTGEGWTLDFMVGTQMPIPAGDRAGVAPIAPPYSQWKWEVPVEEKNLNPDYQ</sequence>
<keyword evidence="3" id="KW-1185">Reference proteome</keyword>
<evidence type="ECO:0000313" key="3">
    <source>
        <dbReference type="Proteomes" id="UP000598271"/>
    </source>
</evidence>
<dbReference type="AlphaFoldDB" id="A0A8J3GAJ2"/>
<gene>
    <name evidence="2" type="ORF">GCM10007390_31220</name>
</gene>
<evidence type="ECO:0000313" key="2">
    <source>
        <dbReference type="EMBL" id="GHB75239.1"/>
    </source>
</evidence>
<dbReference type="EMBL" id="BMXF01000003">
    <property type="protein sequence ID" value="GHB75239.1"/>
    <property type="molecule type" value="Genomic_DNA"/>
</dbReference>
<proteinExistence type="predicted"/>
<dbReference type="SUPFAM" id="SSF48452">
    <property type="entry name" value="TPR-like"/>
    <property type="match status" value="1"/>
</dbReference>
<dbReference type="Gene3D" id="1.25.40.390">
    <property type="match status" value="1"/>
</dbReference>
<evidence type="ECO:0000259" key="1">
    <source>
        <dbReference type="Pfam" id="PF14322"/>
    </source>
</evidence>
<organism evidence="2 3">
    <name type="scientific">Persicitalea jodogahamensis</name>
    <dbReference type="NCBI Taxonomy" id="402147"/>
    <lineage>
        <taxon>Bacteria</taxon>
        <taxon>Pseudomonadati</taxon>
        <taxon>Bacteroidota</taxon>
        <taxon>Cytophagia</taxon>
        <taxon>Cytophagales</taxon>
        <taxon>Spirosomataceae</taxon>
        <taxon>Persicitalea</taxon>
    </lineage>
</organism>
<accession>A0A8J3GAJ2</accession>
<protein>
    <recommendedName>
        <fullName evidence="1">SusD-like N-terminal domain-containing protein</fullName>
    </recommendedName>
</protein>
<dbReference type="Proteomes" id="UP000598271">
    <property type="component" value="Unassembled WGS sequence"/>
</dbReference>
<comment type="caution">
    <text evidence="2">The sequence shown here is derived from an EMBL/GenBank/DDBJ whole genome shotgun (WGS) entry which is preliminary data.</text>
</comment>
<dbReference type="InterPro" id="IPR033985">
    <property type="entry name" value="SusD-like_N"/>
</dbReference>
<dbReference type="GO" id="GO:0009279">
    <property type="term" value="C:cell outer membrane"/>
    <property type="evidence" value="ECO:0007669"/>
    <property type="project" value="UniProtKB-SubCell"/>
</dbReference>
<feature type="domain" description="SusD-like N-terminal" evidence="1">
    <location>
        <begin position="63"/>
        <end position="228"/>
    </location>
</feature>
<dbReference type="InterPro" id="IPR011990">
    <property type="entry name" value="TPR-like_helical_dom_sf"/>
</dbReference>
<dbReference type="Pfam" id="PF14322">
    <property type="entry name" value="SusD-like_3"/>
    <property type="match status" value="1"/>
</dbReference>